<proteinExistence type="predicted"/>
<dbReference type="PANTHER" id="PTHR31988:SF19">
    <property type="entry name" value="9-O-ACETYL-N-ACETYLNEURAMINIC ACID DEACETYLASE-RELATED"/>
    <property type="match status" value="1"/>
</dbReference>
<keyword evidence="4" id="KW-1185">Reference proteome</keyword>
<dbReference type="Gene3D" id="3.40.50.1110">
    <property type="entry name" value="SGNH hydrolase"/>
    <property type="match status" value="1"/>
</dbReference>
<dbReference type="RefSeq" id="WP_382382087.1">
    <property type="nucleotide sequence ID" value="NZ_JBHMEZ010000003.1"/>
</dbReference>
<keyword evidence="1" id="KW-0378">Hydrolase</keyword>
<evidence type="ECO:0000256" key="1">
    <source>
        <dbReference type="ARBA" id="ARBA00022801"/>
    </source>
</evidence>
<evidence type="ECO:0000313" key="4">
    <source>
        <dbReference type="Proteomes" id="UP001589605"/>
    </source>
</evidence>
<evidence type="ECO:0000259" key="2">
    <source>
        <dbReference type="Pfam" id="PF03629"/>
    </source>
</evidence>
<evidence type="ECO:0000313" key="3">
    <source>
        <dbReference type="EMBL" id="MFB9052914.1"/>
    </source>
</evidence>
<protein>
    <submittedName>
        <fullName evidence="3">Sialate O-acetylesterase</fullName>
    </submittedName>
</protein>
<reference evidence="3 4" key="1">
    <citation type="submission" date="2024-09" db="EMBL/GenBank/DDBJ databases">
        <authorList>
            <person name="Sun Q."/>
            <person name="Mori K."/>
        </authorList>
    </citation>
    <scope>NUCLEOTIDE SEQUENCE [LARGE SCALE GENOMIC DNA]</scope>
    <source>
        <strain evidence="3 4">CECT 8286</strain>
    </source>
</reference>
<accession>A0ABV5F0H4</accession>
<sequence>MKLLYSLFIITFLFPSLSNQNKNRTKNFPKEELQVKHFPKKENVWVFLMAGQSNMAGRGFVEPKDTIPNTRVITINVKDDVIYAKEPLHFYEPTMAGLDIGKSFGEELIKHIPDSITVLLIPTAVGGSKIEKWINDENFRKVRLFSNFEEKLKLAENYGEVKGILWHQGESNTSNKNSINAYENNLSLLISKFRKIAKNNQLPVIIGELGSYSENKDQWNAINSKIISVSKTDSLIGLVRTQDLTDRGDNVHFNSKSIRLLGKRYAKKFMEVSPN</sequence>
<feature type="domain" description="Sialate O-acetylesterase" evidence="2">
    <location>
        <begin position="44"/>
        <end position="270"/>
    </location>
</feature>
<dbReference type="PANTHER" id="PTHR31988">
    <property type="entry name" value="ESTERASE, PUTATIVE (DUF303)-RELATED"/>
    <property type="match status" value="1"/>
</dbReference>
<dbReference type="Pfam" id="PF03629">
    <property type="entry name" value="SASA"/>
    <property type="match status" value="1"/>
</dbReference>
<gene>
    <name evidence="3" type="ORF">ACFFVB_07455</name>
</gene>
<dbReference type="InterPro" id="IPR036514">
    <property type="entry name" value="SGNH_hydro_sf"/>
</dbReference>
<dbReference type="InterPro" id="IPR005181">
    <property type="entry name" value="SASA"/>
</dbReference>
<organism evidence="3 4">
    <name type="scientific">Formosa undariae</name>
    <dbReference type="NCBI Taxonomy" id="1325436"/>
    <lineage>
        <taxon>Bacteria</taxon>
        <taxon>Pseudomonadati</taxon>
        <taxon>Bacteroidota</taxon>
        <taxon>Flavobacteriia</taxon>
        <taxon>Flavobacteriales</taxon>
        <taxon>Flavobacteriaceae</taxon>
        <taxon>Formosa</taxon>
    </lineage>
</organism>
<dbReference type="EMBL" id="JBHMEZ010000003">
    <property type="protein sequence ID" value="MFB9052914.1"/>
    <property type="molecule type" value="Genomic_DNA"/>
</dbReference>
<dbReference type="SUPFAM" id="SSF52266">
    <property type="entry name" value="SGNH hydrolase"/>
    <property type="match status" value="1"/>
</dbReference>
<name>A0ABV5F0H4_9FLAO</name>
<dbReference type="InterPro" id="IPR052940">
    <property type="entry name" value="Carb_Esterase_6"/>
</dbReference>
<comment type="caution">
    <text evidence="3">The sequence shown here is derived from an EMBL/GenBank/DDBJ whole genome shotgun (WGS) entry which is preliminary data.</text>
</comment>
<dbReference type="Proteomes" id="UP001589605">
    <property type="component" value="Unassembled WGS sequence"/>
</dbReference>